<dbReference type="CDD" id="cd12148">
    <property type="entry name" value="fungal_TF_MHR"/>
    <property type="match status" value="1"/>
</dbReference>
<keyword evidence="3" id="KW-0238">DNA-binding</keyword>
<dbReference type="PROSITE" id="PS50048">
    <property type="entry name" value="ZN2_CY6_FUNGAL_2"/>
    <property type="match status" value="1"/>
</dbReference>
<evidence type="ECO:0000256" key="4">
    <source>
        <dbReference type="ARBA" id="ARBA00023163"/>
    </source>
</evidence>
<sequence length="663" mass="74714">MAPSRVQSACARCRRQKLKCDDTRPCQLCIRSEAECTDVVNKRRKQTIGARQPQNRKRPEHRPLPVNTAPSDDPRLSLQPQIVPSGTRVTDLVTSQRERAHSTFHHVQELFRNHMTTLRDSDAIPDGTPANKQSQVPGSRIPIIELIGIQLPSAPITLTLLDAYLQANHWYLSLFHEPSFRARLVTILQTEGILPSEKSFLLLLLAVLIIGARFSNHETLHSLDPQFNPQQSRTIWIEAVENHIFWILQEATLESVACAVLMSIAYLLERKTQLSFTMSGLGSRAAQAMGIHDETTWGHLDPIEVQVRRRVWWSIYMVDVYIAQAYGKPSILPTVQFNVSEPEDLDDTLATCPGIGSYEVREDGTFKPVTIFSYNRYKAQLYSIADPTAHSIRLPHIKRTYARLLDWEKTVPRELKLDSFSENQNMINDAALCVFSLQALTLQVTYDYKHLILFRPFLLSKKYLGVRLHDGPVETQDRSNTTIRDQLFTSALRMSSICRWQNILIILGNTTSAAQLCFQCFTAGVVLAMLALSELSSPRLPECKQGLARLIRSLEVAGAGSPLSRQSVDILMEAMHLISAEEVKELVSRAGKPAEDVRSVLPTANLVTRLAYSRGTGDIHRAIHQPDAVHGQEMWEELDLMPDESEPEILNSISLYQSLASLF</sequence>
<dbReference type="InterPro" id="IPR050987">
    <property type="entry name" value="AtrR-like"/>
</dbReference>
<dbReference type="Pfam" id="PF00172">
    <property type="entry name" value="Zn_clus"/>
    <property type="match status" value="1"/>
</dbReference>
<dbReference type="GO" id="GO:0008270">
    <property type="term" value="F:zinc ion binding"/>
    <property type="evidence" value="ECO:0007669"/>
    <property type="project" value="InterPro"/>
</dbReference>
<gene>
    <name evidence="8" type="ORF">PCAMFM013_S005g000156</name>
</gene>
<accession>A0A0G4P3W4</accession>
<organism evidence="8 9">
    <name type="scientific">Penicillium camemberti (strain FM 013)</name>
    <dbReference type="NCBI Taxonomy" id="1429867"/>
    <lineage>
        <taxon>Eukaryota</taxon>
        <taxon>Fungi</taxon>
        <taxon>Dikarya</taxon>
        <taxon>Ascomycota</taxon>
        <taxon>Pezizomycotina</taxon>
        <taxon>Eurotiomycetes</taxon>
        <taxon>Eurotiomycetidae</taxon>
        <taxon>Eurotiales</taxon>
        <taxon>Aspergillaceae</taxon>
        <taxon>Penicillium</taxon>
    </lineage>
</organism>
<evidence type="ECO:0000259" key="7">
    <source>
        <dbReference type="PROSITE" id="PS50048"/>
    </source>
</evidence>
<evidence type="ECO:0000313" key="8">
    <source>
        <dbReference type="EMBL" id="CRL20992.1"/>
    </source>
</evidence>
<protein>
    <submittedName>
        <fullName evidence="8">Fungal transcriptional regulatory protein, N-terminal</fullName>
    </submittedName>
</protein>
<dbReference type="AlphaFoldDB" id="A0A0G4P3W4"/>
<dbReference type="Pfam" id="PF04082">
    <property type="entry name" value="Fungal_trans"/>
    <property type="match status" value="1"/>
</dbReference>
<dbReference type="GO" id="GO:0000981">
    <property type="term" value="F:DNA-binding transcription factor activity, RNA polymerase II-specific"/>
    <property type="evidence" value="ECO:0007669"/>
    <property type="project" value="InterPro"/>
</dbReference>
<dbReference type="PANTHER" id="PTHR46910">
    <property type="entry name" value="TRANSCRIPTION FACTOR PDR1"/>
    <property type="match status" value="1"/>
</dbReference>
<dbReference type="PANTHER" id="PTHR46910:SF8">
    <property type="entry name" value="ZN(II)2CYS6 TRANSCRIPTION FACTOR (EUROFUNG)"/>
    <property type="match status" value="1"/>
</dbReference>
<evidence type="ECO:0000256" key="2">
    <source>
        <dbReference type="ARBA" id="ARBA00023015"/>
    </source>
</evidence>
<proteinExistence type="predicted"/>
<feature type="region of interest" description="Disordered" evidence="6">
    <location>
        <begin position="45"/>
        <end position="79"/>
    </location>
</feature>
<dbReference type="EMBL" id="HG793138">
    <property type="protein sequence ID" value="CRL20992.1"/>
    <property type="molecule type" value="Genomic_DNA"/>
</dbReference>
<evidence type="ECO:0000256" key="1">
    <source>
        <dbReference type="ARBA" id="ARBA00022723"/>
    </source>
</evidence>
<keyword evidence="4" id="KW-0804">Transcription</keyword>
<dbReference type="InterPro" id="IPR007219">
    <property type="entry name" value="XnlR_reg_dom"/>
</dbReference>
<evidence type="ECO:0000256" key="6">
    <source>
        <dbReference type="SAM" id="MobiDB-lite"/>
    </source>
</evidence>
<keyword evidence="1" id="KW-0479">Metal-binding</keyword>
<dbReference type="PROSITE" id="PS00463">
    <property type="entry name" value="ZN2_CY6_FUNGAL_1"/>
    <property type="match status" value="1"/>
</dbReference>
<reference evidence="8 9" key="1">
    <citation type="journal article" date="2014" name="Nat. Commun.">
        <title>Multiple recent horizontal transfers of a large genomic region in cheese making fungi.</title>
        <authorList>
            <person name="Cheeseman K."/>
            <person name="Ropars J."/>
            <person name="Renault P."/>
            <person name="Dupont J."/>
            <person name="Gouzy J."/>
            <person name="Branca A."/>
            <person name="Abraham A.L."/>
            <person name="Ceppi M."/>
            <person name="Conseiller E."/>
            <person name="Debuchy R."/>
            <person name="Malagnac F."/>
            <person name="Goarin A."/>
            <person name="Silar P."/>
            <person name="Lacoste S."/>
            <person name="Sallet E."/>
            <person name="Bensimon A."/>
            <person name="Giraud T."/>
            <person name="Brygoo Y."/>
        </authorList>
    </citation>
    <scope>NUCLEOTIDE SEQUENCE [LARGE SCALE GENOMIC DNA]</scope>
    <source>
        <strain evidence="9">FM 013</strain>
    </source>
</reference>
<dbReference type="GO" id="GO:0006351">
    <property type="term" value="P:DNA-templated transcription"/>
    <property type="evidence" value="ECO:0007669"/>
    <property type="project" value="InterPro"/>
</dbReference>
<dbReference type="Proteomes" id="UP000053732">
    <property type="component" value="Unassembled WGS sequence"/>
</dbReference>
<feature type="domain" description="Zn(2)-C6 fungal-type" evidence="7">
    <location>
        <begin position="9"/>
        <end position="38"/>
    </location>
</feature>
<dbReference type="SMART" id="SM00906">
    <property type="entry name" value="Fungal_trans"/>
    <property type="match status" value="1"/>
</dbReference>
<evidence type="ECO:0000256" key="5">
    <source>
        <dbReference type="ARBA" id="ARBA00023242"/>
    </source>
</evidence>
<dbReference type="SMART" id="SM00066">
    <property type="entry name" value="GAL4"/>
    <property type="match status" value="1"/>
</dbReference>
<dbReference type="SUPFAM" id="SSF57701">
    <property type="entry name" value="Zn2/Cys6 DNA-binding domain"/>
    <property type="match status" value="1"/>
</dbReference>
<keyword evidence="2" id="KW-0805">Transcription regulation</keyword>
<dbReference type="Gene3D" id="4.10.240.10">
    <property type="entry name" value="Zn(2)-C6 fungal-type DNA-binding domain"/>
    <property type="match status" value="1"/>
</dbReference>
<evidence type="ECO:0000256" key="3">
    <source>
        <dbReference type="ARBA" id="ARBA00023125"/>
    </source>
</evidence>
<dbReference type="GO" id="GO:0003677">
    <property type="term" value="F:DNA binding"/>
    <property type="evidence" value="ECO:0007669"/>
    <property type="project" value="UniProtKB-KW"/>
</dbReference>
<keyword evidence="9" id="KW-1185">Reference proteome</keyword>
<name>A0A0G4P3W4_PENC3</name>
<keyword evidence="5" id="KW-0539">Nucleus</keyword>
<dbReference type="InterPro" id="IPR001138">
    <property type="entry name" value="Zn2Cys6_DnaBD"/>
</dbReference>
<dbReference type="InterPro" id="IPR036864">
    <property type="entry name" value="Zn2-C6_fun-type_DNA-bd_sf"/>
</dbReference>
<dbReference type="CDD" id="cd00067">
    <property type="entry name" value="GAL4"/>
    <property type="match status" value="1"/>
</dbReference>
<dbReference type="STRING" id="1429867.A0A0G4P3W4"/>
<evidence type="ECO:0000313" key="9">
    <source>
        <dbReference type="Proteomes" id="UP000053732"/>
    </source>
</evidence>